<dbReference type="PANTHER" id="PTHR43280">
    <property type="entry name" value="ARAC-FAMILY TRANSCRIPTIONAL REGULATOR"/>
    <property type="match status" value="1"/>
</dbReference>
<feature type="domain" description="HTH araC/xylS-type" evidence="4">
    <location>
        <begin position="135"/>
        <end position="233"/>
    </location>
</feature>
<dbReference type="InterPro" id="IPR011051">
    <property type="entry name" value="RmlC_Cupin_sf"/>
</dbReference>
<evidence type="ECO:0000259" key="4">
    <source>
        <dbReference type="PROSITE" id="PS01124"/>
    </source>
</evidence>
<dbReference type="InterPro" id="IPR009057">
    <property type="entry name" value="Homeodomain-like_sf"/>
</dbReference>
<dbReference type="SUPFAM" id="SSF46689">
    <property type="entry name" value="Homeodomain-like"/>
    <property type="match status" value="2"/>
</dbReference>
<dbReference type="Proteomes" id="UP000006867">
    <property type="component" value="Chromosome"/>
</dbReference>
<dbReference type="PROSITE" id="PS00041">
    <property type="entry name" value="HTH_ARAC_FAMILY_1"/>
    <property type="match status" value="1"/>
</dbReference>
<dbReference type="InterPro" id="IPR013096">
    <property type="entry name" value="Cupin_2"/>
</dbReference>
<keyword evidence="6" id="KW-1185">Reference proteome</keyword>
<dbReference type="EMBL" id="CP002207">
    <property type="protein sequence ID" value="ADP32574.1"/>
    <property type="molecule type" value="Genomic_DNA"/>
</dbReference>
<dbReference type="SUPFAM" id="SSF51182">
    <property type="entry name" value="RmlC-like cupins"/>
    <property type="match status" value="1"/>
</dbReference>
<dbReference type="SMART" id="SM00342">
    <property type="entry name" value="HTH_ARAC"/>
    <property type="match status" value="1"/>
</dbReference>
<gene>
    <name evidence="5" type="ordered locus">BATR1942_08195</name>
</gene>
<dbReference type="InterPro" id="IPR014710">
    <property type="entry name" value="RmlC-like_jellyroll"/>
</dbReference>
<dbReference type="InterPro" id="IPR018060">
    <property type="entry name" value="HTH_AraC"/>
</dbReference>
<dbReference type="RefSeq" id="WP_003325827.1">
    <property type="nucleotide sequence ID" value="NC_014639.1"/>
</dbReference>
<evidence type="ECO:0000256" key="2">
    <source>
        <dbReference type="ARBA" id="ARBA00023125"/>
    </source>
</evidence>
<sequence>MDTLQNITCEKRTYSRLYHSHKHEFSQFLFPLEGHIDLETEEQRVKLTPEHFLYIPPECEHRFRSIGRNECLVLDIPLHVMNLEHHDMASGLEAKVDPFWSSIRYLLKEEANSKSSHTLHLLVQYITEKIQTYSHSSIAYIHSHLSETLSIKKLAELEHYHPAYYSSWFKNRTGKTPQKYIADLRLAEAKRMLAEKNEPLTAVSQKLGFQNPSSFTRWFAKSAGMAPRDYRNIFHSDKMF</sequence>
<dbReference type="Pfam" id="PF12833">
    <property type="entry name" value="HTH_18"/>
    <property type="match status" value="1"/>
</dbReference>
<evidence type="ECO:0000313" key="5">
    <source>
        <dbReference type="EMBL" id="ADP32574.1"/>
    </source>
</evidence>
<protein>
    <submittedName>
        <fullName evidence="5">Transcriptional regulator (AraC/XylS family) protein</fullName>
    </submittedName>
</protein>
<evidence type="ECO:0000256" key="3">
    <source>
        <dbReference type="ARBA" id="ARBA00023163"/>
    </source>
</evidence>
<dbReference type="PROSITE" id="PS01124">
    <property type="entry name" value="HTH_ARAC_FAMILY_2"/>
    <property type="match status" value="1"/>
</dbReference>
<keyword evidence="1" id="KW-0805">Transcription regulation</keyword>
<dbReference type="PANTHER" id="PTHR43280:SF26">
    <property type="entry name" value="ARAC-FAMILY TRANSCRIPTIONAL REGULATOR"/>
    <property type="match status" value="1"/>
</dbReference>
<evidence type="ECO:0000256" key="1">
    <source>
        <dbReference type="ARBA" id="ARBA00023015"/>
    </source>
</evidence>
<dbReference type="Gene3D" id="2.60.120.10">
    <property type="entry name" value="Jelly Rolls"/>
    <property type="match status" value="1"/>
</dbReference>
<reference evidence="5 6" key="1">
    <citation type="journal article" date="2011" name="Front. Microbiol.">
        <title>Genomic signatures of strain selection and enhancement in Bacillus atrophaeus var. globigii, a historical biowarfare simulant.</title>
        <authorList>
            <person name="Gibbons H.S."/>
            <person name="Broomall S.M."/>
            <person name="McNew L.A."/>
            <person name="Daligault H."/>
            <person name="Chapman C."/>
            <person name="Bruce D."/>
            <person name="Karavis M."/>
            <person name="Krepps M."/>
            <person name="McGregor P.A."/>
            <person name="Hong C."/>
            <person name="Park K.H."/>
            <person name="Akmal A."/>
            <person name="Feldman A."/>
            <person name="Lin J.S."/>
            <person name="Chang W.E."/>
            <person name="Higgs B.W."/>
            <person name="Demirev P."/>
            <person name="Lindquist J."/>
            <person name="Liem A."/>
            <person name="Fochler E."/>
            <person name="Read T.D."/>
            <person name="Tapia R."/>
            <person name="Johnson S."/>
            <person name="Bishop-Lilly K.A."/>
            <person name="Detter C."/>
            <person name="Han C."/>
            <person name="Sozhamannan S."/>
            <person name="Rosenzweig C.N."/>
            <person name="Skowronski E.W."/>
        </authorList>
    </citation>
    <scope>NUCLEOTIDE SEQUENCE [LARGE SCALE GENOMIC DNA]</scope>
    <source>
        <strain evidence="5 6">1942</strain>
    </source>
</reference>
<dbReference type="Pfam" id="PF07883">
    <property type="entry name" value="Cupin_2"/>
    <property type="match status" value="1"/>
</dbReference>
<evidence type="ECO:0000313" key="6">
    <source>
        <dbReference type="Proteomes" id="UP000006867"/>
    </source>
</evidence>
<accession>A0ABM5LXL5</accession>
<proteinExistence type="predicted"/>
<organism evidence="5 6">
    <name type="scientific">Bacillus atrophaeus (strain 1942)</name>
    <dbReference type="NCBI Taxonomy" id="720555"/>
    <lineage>
        <taxon>Bacteria</taxon>
        <taxon>Bacillati</taxon>
        <taxon>Bacillota</taxon>
        <taxon>Bacilli</taxon>
        <taxon>Bacillales</taxon>
        <taxon>Bacillaceae</taxon>
        <taxon>Bacillus</taxon>
    </lineage>
</organism>
<keyword evidence="2" id="KW-0238">DNA-binding</keyword>
<keyword evidence="3" id="KW-0804">Transcription</keyword>
<dbReference type="Gene3D" id="1.10.10.60">
    <property type="entry name" value="Homeodomain-like"/>
    <property type="match status" value="2"/>
</dbReference>
<name>A0ABM5LXL5_BACA1</name>
<dbReference type="InterPro" id="IPR018062">
    <property type="entry name" value="HTH_AraC-typ_CS"/>
</dbReference>